<keyword evidence="2" id="KW-1185">Reference proteome</keyword>
<proteinExistence type="predicted"/>
<comment type="caution">
    <text evidence="1">The sequence shown here is derived from an EMBL/GenBank/DDBJ whole genome shotgun (WGS) entry which is preliminary data.</text>
</comment>
<feature type="non-terminal residue" evidence="1">
    <location>
        <position position="1"/>
    </location>
</feature>
<dbReference type="Proteomes" id="UP000010433">
    <property type="component" value="Unassembled WGS sequence"/>
</dbReference>
<dbReference type="HOGENOM" id="CLU_3281543_0_0_10"/>
<organism evidence="1 2">
    <name type="scientific">Hoylesella saccharolytica F0055</name>
    <dbReference type="NCBI Taxonomy" id="1127699"/>
    <lineage>
        <taxon>Bacteria</taxon>
        <taxon>Pseudomonadati</taxon>
        <taxon>Bacteroidota</taxon>
        <taxon>Bacteroidia</taxon>
        <taxon>Bacteroidales</taxon>
        <taxon>Prevotellaceae</taxon>
        <taxon>Hoylesella</taxon>
    </lineage>
</organism>
<evidence type="ECO:0000313" key="2">
    <source>
        <dbReference type="Proteomes" id="UP000010433"/>
    </source>
</evidence>
<protein>
    <submittedName>
        <fullName evidence="1">Uncharacterized protein</fullName>
    </submittedName>
</protein>
<dbReference type="AlphaFoldDB" id="L1NMC3"/>
<name>L1NMC3_9BACT</name>
<dbReference type="EMBL" id="AMEP01000007">
    <property type="protein sequence ID" value="EKY04317.1"/>
    <property type="molecule type" value="Genomic_DNA"/>
</dbReference>
<accession>L1NMC3</accession>
<gene>
    <name evidence="1" type="ORF">HMPREF9151_00035</name>
</gene>
<sequence length="40" mass="4815">FFLFSDFIEAFFHQKLCFYPPKAMLLEPKTYAFATQKNSF</sequence>
<reference evidence="1 2" key="1">
    <citation type="submission" date="2012-05" db="EMBL/GenBank/DDBJ databases">
        <authorList>
            <person name="Weinstock G."/>
            <person name="Sodergren E."/>
            <person name="Lobos E.A."/>
            <person name="Fulton L."/>
            <person name="Fulton R."/>
            <person name="Courtney L."/>
            <person name="Fronick C."/>
            <person name="O'Laughlin M."/>
            <person name="Godfrey J."/>
            <person name="Wilson R.M."/>
            <person name="Miner T."/>
            <person name="Farmer C."/>
            <person name="Delehaunty K."/>
            <person name="Cordes M."/>
            <person name="Minx P."/>
            <person name="Tomlinson C."/>
            <person name="Chen J."/>
            <person name="Wollam A."/>
            <person name="Pepin K.H."/>
            <person name="Bhonagiri V."/>
            <person name="Zhang X."/>
            <person name="Suruliraj S."/>
            <person name="Warren W."/>
            <person name="Mitreva M."/>
            <person name="Mardis E.R."/>
            <person name="Wilson R.K."/>
        </authorList>
    </citation>
    <scope>NUCLEOTIDE SEQUENCE [LARGE SCALE GENOMIC DNA]</scope>
    <source>
        <strain evidence="1 2">F0055</strain>
    </source>
</reference>
<evidence type="ECO:0000313" key="1">
    <source>
        <dbReference type="EMBL" id="EKY04317.1"/>
    </source>
</evidence>